<dbReference type="EMBL" id="JQ418536">
    <property type="protein sequence ID" value="AFK89824.1"/>
    <property type="molecule type" value="Genomic_DNA"/>
</dbReference>
<proteinExistence type="predicted"/>
<dbReference type="AlphaFoldDB" id="I3W2J7"/>
<organism evidence="1">
    <name type="scientific">Pseudomonas syringae</name>
    <dbReference type="NCBI Taxonomy" id="317"/>
    <lineage>
        <taxon>Bacteria</taxon>
        <taxon>Pseudomonadati</taxon>
        <taxon>Pseudomonadota</taxon>
        <taxon>Gammaproteobacteria</taxon>
        <taxon>Pseudomonadales</taxon>
        <taxon>Pseudomonadaceae</taxon>
        <taxon>Pseudomonas</taxon>
    </lineage>
</organism>
<reference evidence="1" key="1">
    <citation type="submission" date="2012-01" db="EMBL/GenBank/DDBJ databases">
        <authorList>
            <person name="Summers A.O."/>
            <person name="Wireman J."/>
        </authorList>
    </citation>
    <scope>NUCLEOTIDE SEQUENCE</scope>
    <source>
        <strain evidence="1">PT14</strain>
        <plasmid evidence="1">pPT14-32</plasmid>
    </source>
</reference>
<protein>
    <submittedName>
        <fullName evidence="1">Uncharacterized protein</fullName>
    </submittedName>
</protein>
<sequence>MWNSFGLSDYFHCFEFWLLTTRKFGEGARRKFRRSGHGIAK</sequence>
<keyword evidence="1" id="KW-0614">Plasmid</keyword>
<geneLocation type="plasmid" evidence="1">
    <name>pPT14-32</name>
</geneLocation>
<name>I3W2J7_PSESX</name>
<accession>I3W2J7</accession>
<evidence type="ECO:0000313" key="1">
    <source>
        <dbReference type="EMBL" id="AFK89824.1"/>
    </source>
</evidence>